<dbReference type="PANTHER" id="PTHR10543:SF89">
    <property type="entry name" value="CAROTENOID 9,10(9',10')-CLEAVAGE DIOXYGENASE 1"/>
    <property type="match status" value="1"/>
</dbReference>
<gene>
    <name evidence="6" type="ORF">OS493_036075</name>
</gene>
<keyword evidence="4 5" id="KW-0408">Iron</keyword>
<sequence>MAADSEALCGDIRRPLDLDKCSRGWETQREYCYWIPKVDVVGEVPKDLRGTLFRNGPGIREVYGTRLKHPIDGDGMLCAVTFQDGQVHFQSKFVNSKHRQEETAKQKFMYHGQLGTKPSFSTVKSLGTLLSTWTIPPLKFRNPSNTNSFYWGGKVLTCYETGVPYCLDPHTLETLGPDYLNGHLHLGCFAAHFRIDSERKRLVCISLRPGFSQQKPSLVVYEFDPAWNLCQKQIHHIDGLNYAHDFILLPDYYVFHMTPFVKGSWWVTTKILLGWTSPGEEMRYYPDLPSRFVIIPRHASGDSAAVMCVDTEPCHIFHFGTAQQDGNRIQFSAVCLDTKFDMTFDSEIWLSNTSVAPGLAHNFTIDLGTKRCTRTQIDRASVEFPSTHPYRHGVPGTRYNYFMACDRPGFNLPYRDVVKLNAENGQRQVWYSHGCLGEAVFVPRLGYDSWREGDEDDGYVVVQVYIPERHVTEFCVLDAKDVGKGPLARIKLKHHVPYGFHGTFTPEVFTHGPRMVSKL</sequence>
<dbReference type="EMBL" id="MU826883">
    <property type="protein sequence ID" value="KAJ7369848.1"/>
    <property type="molecule type" value="Genomic_DNA"/>
</dbReference>
<evidence type="ECO:0000256" key="1">
    <source>
        <dbReference type="ARBA" id="ARBA00006787"/>
    </source>
</evidence>
<organism evidence="6 7">
    <name type="scientific">Desmophyllum pertusum</name>
    <dbReference type="NCBI Taxonomy" id="174260"/>
    <lineage>
        <taxon>Eukaryota</taxon>
        <taxon>Metazoa</taxon>
        <taxon>Cnidaria</taxon>
        <taxon>Anthozoa</taxon>
        <taxon>Hexacorallia</taxon>
        <taxon>Scleractinia</taxon>
        <taxon>Caryophylliina</taxon>
        <taxon>Caryophylliidae</taxon>
        <taxon>Desmophyllum</taxon>
    </lineage>
</organism>
<dbReference type="InterPro" id="IPR004294">
    <property type="entry name" value="Carotenoid_Oase"/>
</dbReference>
<reference evidence="6" key="1">
    <citation type="submission" date="2023-01" db="EMBL/GenBank/DDBJ databases">
        <title>Genome assembly of the deep-sea coral Lophelia pertusa.</title>
        <authorList>
            <person name="Herrera S."/>
            <person name="Cordes E."/>
        </authorList>
    </citation>
    <scope>NUCLEOTIDE SEQUENCE</scope>
    <source>
        <strain evidence="6">USNM1676648</strain>
        <tissue evidence="6">Polyp</tissue>
    </source>
</reference>
<name>A0A9W9YXI2_9CNID</name>
<dbReference type="GO" id="GO:0046872">
    <property type="term" value="F:metal ion binding"/>
    <property type="evidence" value="ECO:0007669"/>
    <property type="project" value="UniProtKB-KW"/>
</dbReference>
<evidence type="ECO:0000256" key="4">
    <source>
        <dbReference type="ARBA" id="ARBA00023004"/>
    </source>
</evidence>
<dbReference type="PANTHER" id="PTHR10543">
    <property type="entry name" value="BETA-CAROTENE DIOXYGENASE"/>
    <property type="match status" value="1"/>
</dbReference>
<accession>A0A9W9YXI2</accession>
<dbReference type="Pfam" id="PF03055">
    <property type="entry name" value="RPE65"/>
    <property type="match status" value="1"/>
</dbReference>
<keyword evidence="2 5" id="KW-0479">Metal-binding</keyword>
<dbReference type="Proteomes" id="UP001163046">
    <property type="component" value="Unassembled WGS sequence"/>
</dbReference>
<evidence type="ECO:0000256" key="2">
    <source>
        <dbReference type="ARBA" id="ARBA00022723"/>
    </source>
</evidence>
<evidence type="ECO:0000256" key="5">
    <source>
        <dbReference type="PIRSR" id="PIRSR604294-1"/>
    </source>
</evidence>
<comment type="similarity">
    <text evidence="1">Belongs to the carotenoid oxygenase family.</text>
</comment>
<dbReference type="AlphaFoldDB" id="A0A9W9YXI2"/>
<feature type="binding site" evidence="5">
    <location>
        <position position="244"/>
    </location>
    <ligand>
        <name>Fe cation</name>
        <dbReference type="ChEBI" id="CHEBI:24875"/>
        <note>catalytic</note>
    </ligand>
</feature>
<protein>
    <submittedName>
        <fullName evidence="6">Uncharacterized protein</fullName>
    </submittedName>
</protein>
<dbReference type="OrthoDB" id="1069523at2759"/>
<evidence type="ECO:0000256" key="3">
    <source>
        <dbReference type="ARBA" id="ARBA00023002"/>
    </source>
</evidence>
<comment type="cofactor">
    <cofactor evidence="5">
        <name>Fe(2+)</name>
        <dbReference type="ChEBI" id="CHEBI:29033"/>
    </cofactor>
    <text evidence="5">Binds 1 Fe(2+) ion per subunit.</text>
</comment>
<keyword evidence="3" id="KW-0560">Oxidoreductase</keyword>
<proteinExistence type="inferred from homology"/>
<evidence type="ECO:0000313" key="7">
    <source>
        <dbReference type="Proteomes" id="UP001163046"/>
    </source>
</evidence>
<comment type="caution">
    <text evidence="6">The sequence shown here is derived from an EMBL/GenBank/DDBJ whole genome shotgun (WGS) entry which is preliminary data.</text>
</comment>
<feature type="binding site" evidence="5">
    <location>
        <position position="501"/>
    </location>
    <ligand>
        <name>Fe cation</name>
        <dbReference type="ChEBI" id="CHEBI:24875"/>
        <note>catalytic</note>
    </ligand>
</feature>
<dbReference type="GO" id="GO:0016121">
    <property type="term" value="P:carotene catabolic process"/>
    <property type="evidence" value="ECO:0007669"/>
    <property type="project" value="TreeGrafter"/>
</dbReference>
<feature type="binding site" evidence="5">
    <location>
        <position position="192"/>
    </location>
    <ligand>
        <name>Fe cation</name>
        <dbReference type="ChEBI" id="CHEBI:24875"/>
        <note>catalytic</note>
    </ligand>
</feature>
<keyword evidence="7" id="KW-1185">Reference proteome</keyword>
<evidence type="ECO:0000313" key="6">
    <source>
        <dbReference type="EMBL" id="KAJ7369848.1"/>
    </source>
</evidence>
<feature type="binding site" evidence="5">
    <location>
        <position position="318"/>
    </location>
    <ligand>
        <name>Fe cation</name>
        <dbReference type="ChEBI" id="CHEBI:24875"/>
        <note>catalytic</note>
    </ligand>
</feature>
<dbReference type="GO" id="GO:0010436">
    <property type="term" value="F:carotenoid dioxygenase activity"/>
    <property type="evidence" value="ECO:0007669"/>
    <property type="project" value="TreeGrafter"/>
</dbReference>